<dbReference type="RefSeq" id="WP_377607788.1">
    <property type="nucleotide sequence ID" value="NZ_JBHUME010000020.1"/>
</dbReference>
<comment type="caution">
    <text evidence="3">The sequence shown here is derived from an EMBL/GenBank/DDBJ whole genome shotgun (WGS) entry which is preliminary data.</text>
</comment>
<dbReference type="PANTHER" id="PTHR34094">
    <property type="match status" value="1"/>
</dbReference>
<feature type="transmembrane region" description="Helical" evidence="1">
    <location>
        <begin position="7"/>
        <end position="25"/>
    </location>
</feature>
<protein>
    <submittedName>
        <fullName evidence="3">DUF4097 family beta strand repeat-containing protein</fullName>
    </submittedName>
</protein>
<dbReference type="Proteomes" id="UP001597541">
    <property type="component" value="Unassembled WGS sequence"/>
</dbReference>
<keyword evidence="1" id="KW-0812">Transmembrane</keyword>
<feature type="transmembrane region" description="Helical" evidence="1">
    <location>
        <begin position="63"/>
        <end position="85"/>
    </location>
</feature>
<proteinExistence type="predicted"/>
<keyword evidence="1" id="KW-0472">Membrane</keyword>
<evidence type="ECO:0000313" key="3">
    <source>
        <dbReference type="EMBL" id="MFD2615677.1"/>
    </source>
</evidence>
<reference evidence="4" key="1">
    <citation type="journal article" date="2019" name="Int. J. Syst. Evol. Microbiol.">
        <title>The Global Catalogue of Microorganisms (GCM) 10K type strain sequencing project: providing services to taxonomists for standard genome sequencing and annotation.</title>
        <authorList>
            <consortium name="The Broad Institute Genomics Platform"/>
            <consortium name="The Broad Institute Genome Sequencing Center for Infectious Disease"/>
            <person name="Wu L."/>
            <person name="Ma J."/>
        </authorList>
    </citation>
    <scope>NUCLEOTIDE SEQUENCE [LARGE SCALE GENOMIC DNA]</scope>
    <source>
        <strain evidence="4">KCTC 3950</strain>
    </source>
</reference>
<evidence type="ECO:0000256" key="1">
    <source>
        <dbReference type="SAM" id="Phobius"/>
    </source>
</evidence>
<evidence type="ECO:0000259" key="2">
    <source>
        <dbReference type="Pfam" id="PF13349"/>
    </source>
</evidence>
<feature type="domain" description="DUF4097" evidence="2">
    <location>
        <begin position="166"/>
        <end position="409"/>
    </location>
</feature>
<organism evidence="3 4">
    <name type="scientific">Paenibacillus gansuensis</name>
    <dbReference type="NCBI Taxonomy" id="306542"/>
    <lineage>
        <taxon>Bacteria</taxon>
        <taxon>Bacillati</taxon>
        <taxon>Bacillota</taxon>
        <taxon>Bacilli</taxon>
        <taxon>Bacillales</taxon>
        <taxon>Paenibacillaceae</taxon>
        <taxon>Paenibacillus</taxon>
    </lineage>
</organism>
<sequence length="413" mass="43983">MIRIGRITASLMLITVGAVLLVDRFSEMQYAALLPRLWPAVLIVLGLEFIVISLVYRNAGRKLRVNVGSLLLAGVISAGVTAYSLSPSVSWSGIADFFISMSTSSSMERGNHIDRGLTRIPLTPQIQKVKLNNPNGKVTLLRGNVEGIEIHTDMWIDQVNKQEAEKIAEGSNIVYGTTGDLLEITAQGQKYSIGSKRKPRMNLTVTVPDTALDWSFEMTNGTLTVSGVPVREQLRANHMNGTIFVTDIAAAVELETTNGSIHIKNIQGDAELKSTNGNVTVSQVKGNVEAHSTNGKLEADAVTGKAELKTTNGKITVNGVTGELAAHTTNGSITAASSVIGGDWQLKTTNGGVEASLPENGNFEVDGSTGAGSIATDLPLQLSKRSIGGTIGSGQYKVEIRTNHSAIRITEYK</sequence>
<dbReference type="PANTHER" id="PTHR34094:SF1">
    <property type="entry name" value="PROTEIN FAM185A"/>
    <property type="match status" value="1"/>
</dbReference>
<feature type="transmembrane region" description="Helical" evidence="1">
    <location>
        <begin position="37"/>
        <end position="56"/>
    </location>
</feature>
<evidence type="ECO:0000313" key="4">
    <source>
        <dbReference type="Proteomes" id="UP001597541"/>
    </source>
</evidence>
<dbReference type="InterPro" id="IPR025164">
    <property type="entry name" value="Toastrack_DUF4097"/>
</dbReference>
<keyword evidence="1" id="KW-1133">Transmembrane helix</keyword>
<dbReference type="Pfam" id="PF13349">
    <property type="entry name" value="DUF4097"/>
    <property type="match status" value="1"/>
</dbReference>
<accession>A0ABW5PJT4</accession>
<gene>
    <name evidence="3" type="ORF">ACFSUF_25035</name>
</gene>
<dbReference type="EMBL" id="JBHUME010000020">
    <property type="protein sequence ID" value="MFD2615677.1"/>
    <property type="molecule type" value="Genomic_DNA"/>
</dbReference>
<name>A0ABW5PJT4_9BACL</name>
<keyword evidence="4" id="KW-1185">Reference proteome</keyword>